<feature type="non-terminal residue" evidence="1">
    <location>
        <position position="154"/>
    </location>
</feature>
<proteinExistence type="predicted"/>
<sequence>VCDETVRIITRQDYKNNDVTLKNGKNVWKFSATKVTDFSFAVSDNFNWDAASVEVDKSTGKRVLTSAVYPDSTIHWENAAQYARATIKYMSEELPGVPYPYPHTTTFCNKKRGGGMETPMMANNGAPKDKGDLIGLIFHEISHSYFPFYMGTNE</sequence>
<dbReference type="Gene3D" id="1.10.390.10">
    <property type="entry name" value="Neutral Protease Domain 2"/>
    <property type="match status" value="1"/>
</dbReference>
<protein>
    <recommendedName>
        <fullName evidence="2">Peptidase M1 membrane alanine aminopeptidase domain-containing protein</fullName>
    </recommendedName>
</protein>
<accession>X1SGU6</accession>
<gene>
    <name evidence="1" type="ORF">S12H4_24476</name>
</gene>
<reference evidence="1" key="1">
    <citation type="journal article" date="2014" name="Front. Microbiol.">
        <title>High frequency of phylogenetically diverse reductive dehalogenase-homologous genes in deep subseafloor sedimentary metagenomes.</title>
        <authorList>
            <person name="Kawai M."/>
            <person name="Futagami T."/>
            <person name="Toyoda A."/>
            <person name="Takaki Y."/>
            <person name="Nishi S."/>
            <person name="Hori S."/>
            <person name="Arai W."/>
            <person name="Tsubouchi T."/>
            <person name="Morono Y."/>
            <person name="Uchiyama I."/>
            <person name="Ito T."/>
            <person name="Fujiyama A."/>
            <person name="Inagaki F."/>
            <person name="Takami H."/>
        </authorList>
    </citation>
    <scope>NUCLEOTIDE SEQUENCE</scope>
    <source>
        <strain evidence="1">Expedition CK06-06</strain>
    </source>
</reference>
<dbReference type="SUPFAM" id="SSF55486">
    <property type="entry name" value="Metalloproteases ('zincins'), catalytic domain"/>
    <property type="match status" value="1"/>
</dbReference>
<feature type="non-terminal residue" evidence="1">
    <location>
        <position position="1"/>
    </location>
</feature>
<dbReference type="EMBL" id="BARW01013298">
    <property type="protein sequence ID" value="GAI78376.1"/>
    <property type="molecule type" value="Genomic_DNA"/>
</dbReference>
<name>X1SGU6_9ZZZZ</name>
<organism evidence="1">
    <name type="scientific">marine sediment metagenome</name>
    <dbReference type="NCBI Taxonomy" id="412755"/>
    <lineage>
        <taxon>unclassified sequences</taxon>
        <taxon>metagenomes</taxon>
        <taxon>ecological metagenomes</taxon>
    </lineage>
</organism>
<comment type="caution">
    <text evidence="1">The sequence shown here is derived from an EMBL/GenBank/DDBJ whole genome shotgun (WGS) entry which is preliminary data.</text>
</comment>
<evidence type="ECO:0008006" key="2">
    <source>
        <dbReference type="Google" id="ProtNLM"/>
    </source>
</evidence>
<dbReference type="AlphaFoldDB" id="X1SGU6"/>
<dbReference type="InterPro" id="IPR027268">
    <property type="entry name" value="Peptidase_M4/M1_CTD_sf"/>
</dbReference>
<evidence type="ECO:0000313" key="1">
    <source>
        <dbReference type="EMBL" id="GAI78376.1"/>
    </source>
</evidence>